<dbReference type="PROSITE" id="PS50837">
    <property type="entry name" value="NACHT"/>
    <property type="match status" value="1"/>
</dbReference>
<dbReference type="EMBL" id="JAPVEA010000001">
    <property type="protein sequence ID" value="KAJ5465082.1"/>
    <property type="molecule type" value="Genomic_DNA"/>
</dbReference>
<accession>A0AAD6CIF5</accession>
<feature type="coiled-coil region" evidence="3">
    <location>
        <begin position="31"/>
        <end position="58"/>
    </location>
</feature>
<keyword evidence="1" id="KW-0677">Repeat</keyword>
<feature type="chain" id="PRO_5042154405" evidence="4">
    <location>
        <begin position="21"/>
        <end position="915"/>
    </location>
</feature>
<dbReference type="PANTHER" id="PTHR10039">
    <property type="entry name" value="AMELOGENIN"/>
    <property type="match status" value="1"/>
</dbReference>
<dbReference type="InterPro" id="IPR007111">
    <property type="entry name" value="NACHT_NTPase"/>
</dbReference>
<keyword evidence="4" id="KW-0732">Signal</keyword>
<evidence type="ECO:0000313" key="7">
    <source>
        <dbReference type="Proteomes" id="UP001213681"/>
    </source>
</evidence>
<dbReference type="Gene3D" id="1.25.40.20">
    <property type="entry name" value="Ankyrin repeat-containing domain"/>
    <property type="match status" value="1"/>
</dbReference>
<name>A0AAD6CIF5_9EURO</name>
<dbReference type="RefSeq" id="XP_056771929.1">
    <property type="nucleotide sequence ID" value="XM_056904162.1"/>
</dbReference>
<dbReference type="Pfam" id="PF12796">
    <property type="entry name" value="Ank_2"/>
    <property type="match status" value="2"/>
</dbReference>
<proteinExistence type="predicted"/>
<dbReference type="PROSITE" id="PS50088">
    <property type="entry name" value="ANK_REPEAT"/>
    <property type="match status" value="3"/>
</dbReference>
<dbReference type="InterPro" id="IPR036770">
    <property type="entry name" value="Ankyrin_rpt-contain_sf"/>
</dbReference>
<sequence length="915" mass="102842">MDPVSLSLGIAGILPLVATAISTCKEYIDNVRSARKSIATLITELEALQANVTNLHELLKSDSLNDNALRFHNSSVLLTCSAACEAKLKALCKQLGQEGKGTRSRLWWPFSEKDYQKTIQELRNFSNWMQFALSVDGCRLLSQTSDDVLKLMEEQLEQFKTVQGLEASTLRILDVVTDQKRTIQNNIERERRKSILNWISTSRHYQKHRLIQASRAQNTGTWILQREEFVQWRTKRSPSNVLVCHGIQGSGKTNLASIIIDELLETNSSETSPVAYFYFDHQDQSSQSTSAVLCSILRQLLEQMTRIPSSVAEVYEKNGHKESIPLNECERLLIDLALDMRSVYLVFDGLDESGHRRPFLQSILNVARSDHVRLLVTSRPHIPDLVNLFQQHPNLMIEAHEEDLKTYLYQELEQGEIYNIADQEFVNKLVLKLTKGAEGMFLLPVLRLRIILKEPTLGEMEDRLADLSHSLNDAFADTISRIQRLPESRSRLGMDALKWLTHTTEAMREEELSDALAVHKKQSAVNVKYRPTTKTILECCQGLATVDADGCVRLAHYAIQEYLTENSEDLFPRAEATLAVTCLRYLVFETFQDGPWTTETEIESKMATYPFLDWAARYWGQFTRRTETDAEVWSALLNFFSSPVAPAVTNQVRQLSMGLIEGYWRASECKSFTALHHASREGLERAVDWLLERDTFSVNERTRMGATPVIMAAADGHLQTTRNLLAYGADPLLENWYGNALQCAIEANCVATVRELVRWGMDPNAPGKDGRGYLKYALDTDSAGAFAALVELGADIESQCKGDPHGHLFFTAASWGCTEVVALMLDRGWAEIEMRNPGGLTALHCAVAASKMTTTRRLLDAGANVDAMDLKRRTALEYAQAKGNKAMARLLLAAGATPRGENRVSGRATRATRWI</sequence>
<reference evidence="6" key="1">
    <citation type="submission" date="2022-12" db="EMBL/GenBank/DDBJ databases">
        <authorList>
            <person name="Petersen C."/>
        </authorList>
    </citation>
    <scope>NUCLEOTIDE SEQUENCE</scope>
    <source>
        <strain evidence="6">IBT 16125</strain>
    </source>
</reference>
<dbReference type="Pfam" id="PF17111">
    <property type="entry name" value="PigL_N"/>
    <property type="match status" value="1"/>
</dbReference>
<evidence type="ECO:0000259" key="5">
    <source>
        <dbReference type="PROSITE" id="PS50837"/>
    </source>
</evidence>
<keyword evidence="2" id="KW-0040">ANK repeat</keyword>
<dbReference type="SUPFAM" id="SSF48403">
    <property type="entry name" value="Ankyrin repeat"/>
    <property type="match status" value="1"/>
</dbReference>
<dbReference type="AlphaFoldDB" id="A0AAD6CIF5"/>
<evidence type="ECO:0000256" key="1">
    <source>
        <dbReference type="ARBA" id="ARBA00022737"/>
    </source>
</evidence>
<evidence type="ECO:0000256" key="2">
    <source>
        <dbReference type="PROSITE-ProRule" id="PRU00023"/>
    </source>
</evidence>
<dbReference type="SMART" id="SM00248">
    <property type="entry name" value="ANK"/>
    <property type="match status" value="7"/>
</dbReference>
<feature type="repeat" description="ANK" evidence="2">
    <location>
        <begin position="838"/>
        <end position="870"/>
    </location>
</feature>
<feature type="domain" description="NACHT" evidence="5">
    <location>
        <begin position="240"/>
        <end position="380"/>
    </location>
</feature>
<organism evidence="6 7">
    <name type="scientific">Penicillium daleae</name>
    <dbReference type="NCBI Taxonomy" id="63821"/>
    <lineage>
        <taxon>Eukaryota</taxon>
        <taxon>Fungi</taxon>
        <taxon>Dikarya</taxon>
        <taxon>Ascomycota</taxon>
        <taxon>Pezizomycotina</taxon>
        <taxon>Eurotiomycetes</taxon>
        <taxon>Eurotiomycetidae</taxon>
        <taxon>Eurotiales</taxon>
        <taxon>Aspergillaceae</taxon>
        <taxon>Penicillium</taxon>
    </lineage>
</organism>
<dbReference type="InterPro" id="IPR056884">
    <property type="entry name" value="NPHP3-like_N"/>
</dbReference>
<dbReference type="SUPFAM" id="SSF52540">
    <property type="entry name" value="P-loop containing nucleoside triphosphate hydrolases"/>
    <property type="match status" value="1"/>
</dbReference>
<dbReference type="GeneID" id="81594405"/>
<dbReference type="InterPro" id="IPR002110">
    <property type="entry name" value="Ankyrin_rpt"/>
</dbReference>
<evidence type="ECO:0000256" key="3">
    <source>
        <dbReference type="SAM" id="Coils"/>
    </source>
</evidence>
<protein>
    <submittedName>
        <fullName evidence="6">Ankyrin</fullName>
    </submittedName>
</protein>
<keyword evidence="3" id="KW-0175">Coiled coil</keyword>
<comment type="caution">
    <text evidence="6">The sequence shown here is derived from an EMBL/GenBank/DDBJ whole genome shotgun (WGS) entry which is preliminary data.</text>
</comment>
<feature type="signal peptide" evidence="4">
    <location>
        <begin position="1"/>
        <end position="20"/>
    </location>
</feature>
<keyword evidence="7" id="KW-1185">Reference proteome</keyword>
<dbReference type="InterPro" id="IPR054471">
    <property type="entry name" value="GPIID_WHD"/>
</dbReference>
<dbReference type="InterPro" id="IPR027417">
    <property type="entry name" value="P-loop_NTPase"/>
</dbReference>
<dbReference type="Pfam" id="PF24883">
    <property type="entry name" value="NPHP3_N"/>
    <property type="match status" value="1"/>
</dbReference>
<dbReference type="Pfam" id="PF22939">
    <property type="entry name" value="WHD_GPIID"/>
    <property type="match status" value="1"/>
</dbReference>
<dbReference type="Gene3D" id="3.40.50.300">
    <property type="entry name" value="P-loop containing nucleotide triphosphate hydrolases"/>
    <property type="match status" value="1"/>
</dbReference>
<gene>
    <name evidence="6" type="ORF">N7458_000768</name>
</gene>
<dbReference type="Proteomes" id="UP001213681">
    <property type="component" value="Unassembled WGS sequence"/>
</dbReference>
<dbReference type="PANTHER" id="PTHR10039:SF15">
    <property type="entry name" value="NACHT DOMAIN-CONTAINING PROTEIN"/>
    <property type="match status" value="1"/>
</dbReference>
<evidence type="ECO:0000256" key="4">
    <source>
        <dbReference type="SAM" id="SignalP"/>
    </source>
</evidence>
<reference evidence="6" key="2">
    <citation type="journal article" date="2023" name="IMA Fungus">
        <title>Comparative genomic study of the Penicillium genus elucidates a diverse pangenome and 15 lateral gene transfer events.</title>
        <authorList>
            <person name="Petersen C."/>
            <person name="Sorensen T."/>
            <person name="Nielsen M.R."/>
            <person name="Sondergaard T.E."/>
            <person name="Sorensen J.L."/>
            <person name="Fitzpatrick D.A."/>
            <person name="Frisvad J.C."/>
            <person name="Nielsen K.L."/>
        </authorList>
    </citation>
    <scope>NUCLEOTIDE SEQUENCE</scope>
    <source>
        <strain evidence="6">IBT 16125</strain>
    </source>
</reference>
<feature type="repeat" description="ANK" evidence="2">
    <location>
        <begin position="871"/>
        <end position="903"/>
    </location>
</feature>
<dbReference type="PROSITE" id="PS50297">
    <property type="entry name" value="ANK_REP_REGION"/>
    <property type="match status" value="2"/>
</dbReference>
<dbReference type="InterPro" id="IPR031348">
    <property type="entry name" value="PigL_N"/>
</dbReference>
<evidence type="ECO:0000313" key="6">
    <source>
        <dbReference type="EMBL" id="KAJ5465082.1"/>
    </source>
</evidence>
<feature type="repeat" description="ANK" evidence="2">
    <location>
        <begin position="704"/>
        <end position="736"/>
    </location>
</feature>